<comment type="caution">
    <text evidence="1">The sequence shown here is derived from an EMBL/GenBank/DDBJ whole genome shotgun (WGS) entry which is preliminary data.</text>
</comment>
<dbReference type="Proteomes" id="UP000029223">
    <property type="component" value="Unassembled WGS sequence"/>
</dbReference>
<dbReference type="EMBL" id="BBMS01000071">
    <property type="protein sequence ID" value="GAL29721.1"/>
    <property type="molecule type" value="Genomic_DNA"/>
</dbReference>
<sequence>MNQDSEPMNLLCSGYKTFFAHALPRLLRMVDAMKNGYSPKYYQLF</sequence>
<evidence type="ECO:0000313" key="1">
    <source>
        <dbReference type="EMBL" id="GAL29721.1"/>
    </source>
</evidence>
<reference evidence="2" key="2">
    <citation type="submission" date="2014-09" db="EMBL/GenBank/DDBJ databases">
        <authorList>
            <consortium name="NBRP consortium"/>
            <person name="Sawabe T."/>
            <person name="Meirelles P."/>
            <person name="Nakanishi M."/>
            <person name="Sayaka M."/>
            <person name="Hattori M."/>
            <person name="Ohkuma M."/>
        </authorList>
    </citation>
    <scope>NUCLEOTIDE SEQUENCE [LARGE SCALE GENOMIC DNA]</scope>
    <source>
        <strain evidence="2">JCM 19239</strain>
    </source>
</reference>
<protein>
    <submittedName>
        <fullName evidence="1">Uncharacterized protein</fullName>
    </submittedName>
</protein>
<name>A0ABQ0JLW4_9VIBR</name>
<organism evidence="1 2">
    <name type="scientific">Vibrio variabilis</name>
    <dbReference type="NCBI Taxonomy" id="990271"/>
    <lineage>
        <taxon>Bacteria</taxon>
        <taxon>Pseudomonadati</taxon>
        <taxon>Pseudomonadota</taxon>
        <taxon>Gammaproteobacteria</taxon>
        <taxon>Vibrionales</taxon>
        <taxon>Vibrionaceae</taxon>
        <taxon>Vibrio</taxon>
    </lineage>
</organism>
<evidence type="ECO:0000313" key="2">
    <source>
        <dbReference type="Proteomes" id="UP000029223"/>
    </source>
</evidence>
<gene>
    <name evidence="1" type="ORF">JCM19239_6069</name>
</gene>
<keyword evidence="2" id="KW-1185">Reference proteome</keyword>
<accession>A0ABQ0JLW4</accession>
<reference evidence="2" key="1">
    <citation type="submission" date="2014-09" db="EMBL/GenBank/DDBJ databases">
        <title>Vibrio variabilis JCM 19239. (C206) whole genome shotgun sequence.</title>
        <authorList>
            <person name="Sawabe T."/>
            <person name="Meirelles P."/>
            <person name="Nakanishi M."/>
            <person name="Sayaka M."/>
            <person name="Hattori M."/>
            <person name="Ohkuma M."/>
        </authorList>
    </citation>
    <scope>NUCLEOTIDE SEQUENCE [LARGE SCALE GENOMIC DNA]</scope>
    <source>
        <strain evidence="2">JCM 19239</strain>
    </source>
</reference>
<proteinExistence type="predicted"/>